<dbReference type="Proteomes" id="UP000297452">
    <property type="component" value="Unassembled WGS sequence"/>
</dbReference>
<evidence type="ECO:0000256" key="2">
    <source>
        <dbReference type="ARBA" id="ARBA00022679"/>
    </source>
</evidence>
<evidence type="ECO:0000256" key="3">
    <source>
        <dbReference type="ARBA" id="ARBA00022741"/>
    </source>
</evidence>
<dbReference type="InterPro" id="IPR011009">
    <property type="entry name" value="Kinase-like_dom_sf"/>
</dbReference>
<dbReference type="Gene3D" id="1.10.510.10">
    <property type="entry name" value="Transferase(Phosphotransferase) domain 1"/>
    <property type="match status" value="1"/>
</dbReference>
<dbReference type="PANTHER" id="PTHR43671">
    <property type="entry name" value="SERINE/THREONINE-PROTEIN KINASE NEK"/>
    <property type="match status" value="1"/>
</dbReference>
<evidence type="ECO:0000313" key="8">
    <source>
        <dbReference type="EMBL" id="TGO69720.1"/>
    </source>
</evidence>
<feature type="compositionally biased region" description="Polar residues" evidence="6">
    <location>
        <begin position="92"/>
        <end position="104"/>
    </location>
</feature>
<dbReference type="InterPro" id="IPR000719">
    <property type="entry name" value="Prot_kinase_dom"/>
</dbReference>
<dbReference type="GO" id="GO:0005634">
    <property type="term" value="C:nucleus"/>
    <property type="evidence" value="ECO:0007669"/>
    <property type="project" value="TreeGrafter"/>
</dbReference>
<accession>A0A4Z1JDY7</accession>
<keyword evidence="9" id="KW-1185">Reference proteome</keyword>
<feature type="domain" description="Protein kinase" evidence="7">
    <location>
        <begin position="67"/>
        <end position="366"/>
    </location>
</feature>
<evidence type="ECO:0000313" key="9">
    <source>
        <dbReference type="Proteomes" id="UP000297452"/>
    </source>
</evidence>
<sequence>MAPPLAIESKAVNYLRAISTFNLRKNPHRPEIALQLQDIQIDFLLRNYDKTIHFGITDTQRRMEPQFDLKLSVITNETGDRISPPLSPASEDATTSPSEIASKSYNAKRQTEVKAYLRFIKKSHETIKQLEAFHQYRDERGKLILAQFYKLCDAGTVKQIRAVYNARQKRPPEAFLWKLYYEVIDALAFLHNDHPKYENDPLHKGRKSIIMPYLDAGNIYLSWPEGGSPSYVYPDVKLGDFDAANFVEFGDGFSEDIVDKADIDYKHNPPELNWWSAKSDIWRAGSIIYSLTSRNRTTTKLAVPRDQNFADLTAEQQTLITMDPRRVLPIDYLYSGEFEAMLQRSLVLDHKKRPSARELLQEHQGPATDRKRNLDLFRALPEWIGEEIIPRKKNDFAKEHSFSQKRLKNLLQPAVLEAERLAHRKKTIAKKKEAAERRKREVALVLLGDKNPTAIELFYEEWLPREQERGNFLGRGEDEFDALEFADEVTKYIMVRSRGIEAGTWVEPGPGWQEVEKLGKEAEAAAAAPPP</sequence>
<name>A0A4Z1JDY7_9HELO</name>
<dbReference type="GO" id="GO:0004674">
    <property type="term" value="F:protein serine/threonine kinase activity"/>
    <property type="evidence" value="ECO:0007669"/>
    <property type="project" value="UniProtKB-EC"/>
</dbReference>
<evidence type="ECO:0000256" key="4">
    <source>
        <dbReference type="ARBA" id="ARBA00022777"/>
    </source>
</evidence>
<dbReference type="OrthoDB" id="310217at2759"/>
<dbReference type="GO" id="GO:0044732">
    <property type="term" value="C:mitotic spindle pole body"/>
    <property type="evidence" value="ECO:0007669"/>
    <property type="project" value="TreeGrafter"/>
</dbReference>
<reference evidence="8 9" key="1">
    <citation type="submission" date="2017-12" db="EMBL/GenBank/DDBJ databases">
        <title>Comparative genomics of Botrytis spp.</title>
        <authorList>
            <person name="Valero-Jimenez C.A."/>
            <person name="Tapia P."/>
            <person name="Veloso J."/>
            <person name="Silva-Moreno E."/>
            <person name="Staats M."/>
            <person name="Valdes J.H."/>
            <person name="Van Kan J.A.L."/>
        </authorList>
    </citation>
    <scope>NUCLEOTIDE SEQUENCE [LARGE SCALE GENOMIC DNA]</scope>
    <source>
        <strain evidence="8 9">MUCL2120</strain>
    </source>
</reference>
<dbReference type="SUPFAM" id="SSF56112">
    <property type="entry name" value="Protein kinase-like (PK-like)"/>
    <property type="match status" value="1"/>
</dbReference>
<evidence type="ECO:0000256" key="6">
    <source>
        <dbReference type="SAM" id="MobiDB-lite"/>
    </source>
</evidence>
<dbReference type="GO" id="GO:0005737">
    <property type="term" value="C:cytoplasm"/>
    <property type="evidence" value="ECO:0007669"/>
    <property type="project" value="TreeGrafter"/>
</dbReference>
<evidence type="ECO:0000256" key="1">
    <source>
        <dbReference type="ARBA" id="ARBA00012513"/>
    </source>
</evidence>
<dbReference type="PANTHER" id="PTHR43671:SF13">
    <property type="entry name" value="SERINE_THREONINE-PROTEIN KINASE NEK2"/>
    <property type="match status" value="1"/>
</dbReference>
<feature type="region of interest" description="Disordered" evidence="6">
    <location>
        <begin position="78"/>
        <end position="104"/>
    </location>
</feature>
<keyword evidence="4" id="KW-0418">Kinase</keyword>
<gene>
    <name evidence="8" type="ORF">BOTNAR_0007g00010</name>
</gene>
<dbReference type="GO" id="GO:0007059">
    <property type="term" value="P:chromosome segregation"/>
    <property type="evidence" value="ECO:0007669"/>
    <property type="project" value="TreeGrafter"/>
</dbReference>
<keyword evidence="3" id="KW-0547">Nucleotide-binding</keyword>
<dbReference type="EMBL" id="PQXJ01000007">
    <property type="protein sequence ID" value="TGO69720.1"/>
    <property type="molecule type" value="Genomic_DNA"/>
</dbReference>
<dbReference type="InterPro" id="IPR050660">
    <property type="entry name" value="NEK_Ser/Thr_kinase"/>
</dbReference>
<proteinExistence type="predicted"/>
<dbReference type="STRING" id="278944.A0A4Z1JDY7"/>
<comment type="caution">
    <text evidence="8">The sequence shown here is derived from an EMBL/GenBank/DDBJ whole genome shotgun (WGS) entry which is preliminary data.</text>
</comment>
<keyword evidence="2" id="KW-0808">Transferase</keyword>
<evidence type="ECO:0000259" key="7">
    <source>
        <dbReference type="PROSITE" id="PS50011"/>
    </source>
</evidence>
<dbReference type="PROSITE" id="PS50011">
    <property type="entry name" value="PROTEIN_KINASE_DOM"/>
    <property type="match status" value="1"/>
</dbReference>
<organism evidence="8 9">
    <name type="scientific">Botryotinia narcissicola</name>
    <dbReference type="NCBI Taxonomy" id="278944"/>
    <lineage>
        <taxon>Eukaryota</taxon>
        <taxon>Fungi</taxon>
        <taxon>Dikarya</taxon>
        <taxon>Ascomycota</taxon>
        <taxon>Pezizomycotina</taxon>
        <taxon>Leotiomycetes</taxon>
        <taxon>Helotiales</taxon>
        <taxon>Sclerotiniaceae</taxon>
        <taxon>Botryotinia</taxon>
    </lineage>
</organism>
<evidence type="ECO:0000256" key="5">
    <source>
        <dbReference type="ARBA" id="ARBA00022840"/>
    </source>
</evidence>
<protein>
    <recommendedName>
        <fullName evidence="1">non-specific serine/threonine protein kinase</fullName>
        <ecNumber evidence="1">2.7.11.1</ecNumber>
    </recommendedName>
</protein>
<dbReference type="GO" id="GO:0005524">
    <property type="term" value="F:ATP binding"/>
    <property type="evidence" value="ECO:0007669"/>
    <property type="project" value="UniProtKB-KW"/>
</dbReference>
<dbReference type="EC" id="2.7.11.1" evidence="1"/>
<dbReference type="AlphaFoldDB" id="A0A4Z1JDY7"/>
<keyword evidence="5" id="KW-0067">ATP-binding</keyword>